<name>A0A1E1JRD8_9HELO</name>
<dbReference type="EMBL" id="FJUX01000001">
    <property type="protein sequence ID" value="CZS88333.1"/>
    <property type="molecule type" value="Genomic_DNA"/>
</dbReference>
<gene>
    <name evidence="1" type="ORF">RAG0_00057</name>
</gene>
<organism evidence="1 2">
    <name type="scientific">Rhynchosporium agropyri</name>
    <dbReference type="NCBI Taxonomy" id="914238"/>
    <lineage>
        <taxon>Eukaryota</taxon>
        <taxon>Fungi</taxon>
        <taxon>Dikarya</taxon>
        <taxon>Ascomycota</taxon>
        <taxon>Pezizomycotina</taxon>
        <taxon>Leotiomycetes</taxon>
        <taxon>Helotiales</taxon>
        <taxon>Ploettnerulaceae</taxon>
        <taxon>Rhynchosporium</taxon>
    </lineage>
</organism>
<proteinExistence type="predicted"/>
<accession>A0A1E1JRD8</accession>
<sequence>MSLQNTRILVSTELNTESMGPNSISLPAEICSEIENGEDSNHFSAWLRSLRHVSRTFECIFAPLGMQNLVSLSEAHLKQLLNRLSSLPLDSIWVEFMMRVTTHTKNIKSSVELPEKNKDSVFRLLLKAHSLQTLSWKVPPLRIGGSGEMKSPEFANVDAFLSSACGMSTIFTIVDDRFFVKKITSYDPYLRDTRLPASRSQAIQVAMDSPIRRSKYSYLLDLLVAGWR</sequence>
<dbReference type="AlphaFoldDB" id="A0A1E1JRD8"/>
<keyword evidence="2" id="KW-1185">Reference proteome</keyword>
<evidence type="ECO:0000313" key="1">
    <source>
        <dbReference type="EMBL" id="CZS88333.1"/>
    </source>
</evidence>
<evidence type="ECO:0000313" key="2">
    <source>
        <dbReference type="Proteomes" id="UP000178912"/>
    </source>
</evidence>
<reference evidence="2" key="1">
    <citation type="submission" date="2016-03" db="EMBL/GenBank/DDBJ databases">
        <authorList>
            <person name="Guldener U."/>
        </authorList>
    </citation>
    <scope>NUCLEOTIDE SEQUENCE [LARGE SCALE GENOMIC DNA]</scope>
    <source>
        <strain evidence="2">04CH-RAC-A.6.1</strain>
    </source>
</reference>
<dbReference type="Proteomes" id="UP000178912">
    <property type="component" value="Unassembled WGS sequence"/>
</dbReference>
<protein>
    <submittedName>
        <fullName evidence="1">Uncharacterized protein</fullName>
    </submittedName>
</protein>